<reference evidence="7 8" key="1">
    <citation type="journal article" date="2014" name="Appl. Environ. Microbiol.">
        <title>Elucidation of insertion elements encoded on plasmids and in vitro construction of shuttle vectors from the toxic cyanobacterium Planktothrix.</title>
        <authorList>
            <person name="Christiansen G."/>
            <person name="Goesmann A."/>
            <person name="Kurmayer R."/>
        </authorList>
    </citation>
    <scope>NUCLEOTIDE SEQUENCE [LARGE SCALE GENOMIC DNA]</scope>
    <source>
        <strain evidence="7 8">NIVA-CYA 126/8</strain>
    </source>
</reference>
<dbReference type="GO" id="GO:0000271">
    <property type="term" value="P:polysaccharide biosynthetic process"/>
    <property type="evidence" value="ECO:0007669"/>
    <property type="project" value="TreeGrafter"/>
</dbReference>
<comment type="similarity">
    <text evidence="2 5">Belongs to the DegT/DnrJ/EryC1 family.</text>
</comment>
<name>A0A073CLN7_PLAA1</name>
<keyword evidence="1 4" id="KW-0663">Pyridoxal phosphate</keyword>
<sequence>MLVLLIYADDSCMTSTLAPVPFVDLSLIHEPLKPEIQAAIQAVVDKGDFVLGQALTEFEIAFAKACGVPYGVGVASGTDAIALGLQACGIKPGDEVLLPANTFIATLIGVLHAGATPILVDCDPHTALIDLNHAEQVVTKKTKAIIPVHLYGQMVSPHQLFAFAASHDLIIFEDAAQAHLAERESYCAGSIGLAAAFSFYPSKNLGCFGDGGMVVTQNEIVAQNLRSLRNYGAPQKYIHTEKGTNSRLDTLQAAILNVKLPHLNTWNHDRNFSAEKYDASLLLLRERGIIPIENQSADGHVYHLYAIRVTEESAINRDTLKDKLTEQGIQVGIHYPIPCHLQPAYQYLGYKEGDFPQAEKLSQQILSLPIYPGLTTNQINRVLTSIQSAIS</sequence>
<evidence type="ECO:0000256" key="1">
    <source>
        <dbReference type="ARBA" id="ARBA00022898"/>
    </source>
</evidence>
<dbReference type="InterPro" id="IPR015424">
    <property type="entry name" value="PyrdxlP-dep_Trfase"/>
</dbReference>
<dbReference type="PANTHER" id="PTHR30244">
    <property type="entry name" value="TRANSAMINASE"/>
    <property type="match status" value="1"/>
</dbReference>
<organism evidence="7 8">
    <name type="scientific">Planktothrix agardhii (strain NIVA-CYA 126/8)</name>
    <dbReference type="NCBI Taxonomy" id="388467"/>
    <lineage>
        <taxon>Bacteria</taxon>
        <taxon>Bacillati</taxon>
        <taxon>Cyanobacteriota</taxon>
        <taxon>Cyanophyceae</taxon>
        <taxon>Oscillatoriophycideae</taxon>
        <taxon>Oscillatoriales</taxon>
        <taxon>Microcoleaceae</taxon>
        <taxon>Planktothrix</taxon>
    </lineage>
</organism>
<proteinExistence type="inferred from homology"/>
<gene>
    <name evidence="7" type="primary">wecE</name>
    <name evidence="7" type="ORF">A19Y_3918</name>
</gene>
<dbReference type="GO" id="GO:0030170">
    <property type="term" value="F:pyridoxal phosphate binding"/>
    <property type="evidence" value="ECO:0007669"/>
    <property type="project" value="TreeGrafter"/>
</dbReference>
<dbReference type="CDD" id="cd00616">
    <property type="entry name" value="AHBA_syn"/>
    <property type="match status" value="1"/>
</dbReference>
<evidence type="ECO:0000256" key="5">
    <source>
        <dbReference type="RuleBase" id="RU004508"/>
    </source>
</evidence>
<keyword evidence="8" id="KW-1185">Reference proteome</keyword>
<protein>
    <submittedName>
        <fullName evidence="7">WecE</fullName>
    </submittedName>
</protein>
<evidence type="ECO:0000313" key="7">
    <source>
        <dbReference type="EMBL" id="KEI68648.1"/>
    </source>
</evidence>
<feature type="modified residue" description="N6-(pyridoxal phosphate)lysine" evidence="4">
    <location>
        <position position="203"/>
    </location>
</feature>
<dbReference type="Gene3D" id="3.40.640.10">
    <property type="entry name" value="Type I PLP-dependent aspartate aminotransferase-like (Major domain)"/>
    <property type="match status" value="1"/>
</dbReference>
<dbReference type="PATRIC" id="fig|388467.6.peg.3862"/>
<dbReference type="Pfam" id="PF01041">
    <property type="entry name" value="DegT_DnrJ_EryC1"/>
    <property type="match status" value="1"/>
</dbReference>
<dbReference type="InterPro" id="IPR015421">
    <property type="entry name" value="PyrdxlP-dep_Trfase_major"/>
</dbReference>
<dbReference type="HOGENOM" id="CLU_033332_6_0_3"/>
<dbReference type="AlphaFoldDB" id="A0A073CLN7"/>
<dbReference type="Gene3D" id="3.90.1150.10">
    <property type="entry name" value="Aspartate Aminotransferase, domain 1"/>
    <property type="match status" value="1"/>
</dbReference>
<dbReference type="Proteomes" id="UP000027395">
    <property type="component" value="Chromosome"/>
</dbReference>
<accession>A0A073CLN7</accession>
<dbReference type="GO" id="GO:0008483">
    <property type="term" value="F:transaminase activity"/>
    <property type="evidence" value="ECO:0007669"/>
    <property type="project" value="TreeGrafter"/>
</dbReference>
<evidence type="ECO:0000256" key="4">
    <source>
        <dbReference type="PIRSR" id="PIRSR000390-2"/>
    </source>
</evidence>
<dbReference type="InterPro" id="IPR000653">
    <property type="entry name" value="DegT/StrS_aminotransferase"/>
</dbReference>
<evidence type="ECO:0000256" key="3">
    <source>
        <dbReference type="PIRSR" id="PIRSR000390-1"/>
    </source>
</evidence>
<feature type="active site" description="Proton acceptor" evidence="3">
    <location>
        <position position="203"/>
    </location>
</feature>
<dbReference type="SUPFAM" id="SSF53383">
    <property type="entry name" value="PLP-dependent transferases"/>
    <property type="match status" value="1"/>
</dbReference>
<evidence type="ECO:0000313" key="8">
    <source>
        <dbReference type="Proteomes" id="UP000027395"/>
    </source>
</evidence>
<dbReference type="EMBL" id="CM002803">
    <property type="protein sequence ID" value="KEI68648.1"/>
    <property type="molecule type" value="Genomic_DNA"/>
</dbReference>
<evidence type="ECO:0000256" key="2">
    <source>
        <dbReference type="ARBA" id="ARBA00037999"/>
    </source>
</evidence>
<dbReference type="STRING" id="388467.A19Y_3918"/>
<dbReference type="PANTHER" id="PTHR30244:SF36">
    <property type="entry name" value="3-OXO-GLUCOSE-6-PHOSPHATE:GLUTAMATE AMINOTRANSFERASE"/>
    <property type="match status" value="1"/>
</dbReference>
<dbReference type="eggNOG" id="COG0399">
    <property type="taxonomic scope" value="Bacteria"/>
</dbReference>
<dbReference type="PIRSF" id="PIRSF000390">
    <property type="entry name" value="PLP_StrS"/>
    <property type="match status" value="1"/>
</dbReference>
<dbReference type="InterPro" id="IPR015422">
    <property type="entry name" value="PyrdxlP-dep_Trfase_small"/>
</dbReference>
<dbReference type="EMBL" id="KU665237">
    <property type="protein sequence ID" value="AQY60468.1"/>
    <property type="molecule type" value="Genomic_DNA"/>
</dbReference>
<reference evidence="6" key="2">
    <citation type="journal article" date="2017" name="Front. Microbiol.">
        <title>Evolution of Anabaenopeptin Peptide Structural Variability in the Cyanobacterium Planktothrix.</title>
        <authorList>
            <person name="Entfellner E."/>
            <person name="Frei M."/>
            <person name="Christiansen G."/>
            <person name="Deng L."/>
            <person name="Blom J."/>
            <person name="Kurmayer R."/>
        </authorList>
    </citation>
    <scope>NUCLEOTIDE SEQUENCE</scope>
    <source>
        <strain evidence="6">NIVA-CYA 126/8</strain>
    </source>
</reference>
<evidence type="ECO:0000313" key="6">
    <source>
        <dbReference type="EMBL" id="AQY60468.1"/>
    </source>
</evidence>